<keyword evidence="7" id="KW-0999">Mitochondrion inner membrane</keyword>
<evidence type="ECO:0000313" key="15">
    <source>
        <dbReference type="Proteomes" id="UP000504606"/>
    </source>
</evidence>
<name>A0A6J1S4N5_FRAOC</name>
<evidence type="ECO:0000256" key="1">
    <source>
        <dbReference type="ARBA" id="ARBA00004434"/>
    </source>
</evidence>
<evidence type="ECO:0000256" key="5">
    <source>
        <dbReference type="ARBA" id="ARBA00022660"/>
    </source>
</evidence>
<dbReference type="RefSeq" id="XP_026275628.1">
    <property type="nucleotide sequence ID" value="XM_026419843.2"/>
</dbReference>
<gene>
    <name evidence="16" type="primary">LOC113204609</name>
</gene>
<keyword evidence="5" id="KW-0679">Respiratory chain</keyword>
<evidence type="ECO:0000256" key="7">
    <source>
        <dbReference type="ARBA" id="ARBA00022792"/>
    </source>
</evidence>
<organism evidence="15 16">
    <name type="scientific">Frankliniella occidentalis</name>
    <name type="common">Western flower thrips</name>
    <name type="synonym">Euthrips occidentalis</name>
    <dbReference type="NCBI Taxonomy" id="133901"/>
    <lineage>
        <taxon>Eukaryota</taxon>
        <taxon>Metazoa</taxon>
        <taxon>Ecdysozoa</taxon>
        <taxon>Arthropoda</taxon>
        <taxon>Hexapoda</taxon>
        <taxon>Insecta</taxon>
        <taxon>Pterygota</taxon>
        <taxon>Neoptera</taxon>
        <taxon>Paraneoptera</taxon>
        <taxon>Thysanoptera</taxon>
        <taxon>Terebrantia</taxon>
        <taxon>Thripoidea</taxon>
        <taxon>Thripidae</taxon>
        <taxon>Frankliniella</taxon>
    </lineage>
</organism>
<evidence type="ECO:0000256" key="11">
    <source>
        <dbReference type="ARBA" id="ARBA00023136"/>
    </source>
</evidence>
<dbReference type="KEGG" id="foc:113204609"/>
<protein>
    <recommendedName>
        <fullName evidence="3">NADH dehydrogenase [ubiquinone] 1 beta subcomplex subunit 4</fullName>
    </recommendedName>
    <alternativeName>
        <fullName evidence="12">Complex I-B15</fullName>
    </alternativeName>
    <alternativeName>
        <fullName evidence="13">NADH-ubiquinone oxidoreductase B15 subunit</fullName>
    </alternativeName>
</protein>
<keyword evidence="8" id="KW-0249">Electron transport</keyword>
<dbReference type="Pfam" id="PF07225">
    <property type="entry name" value="NDUF_B4"/>
    <property type="match status" value="1"/>
</dbReference>
<evidence type="ECO:0000313" key="16">
    <source>
        <dbReference type="RefSeq" id="XP_026275628.1"/>
    </source>
</evidence>
<dbReference type="OrthoDB" id="5818798at2759"/>
<accession>A0A6J1S4N5</accession>
<dbReference type="GO" id="GO:0005743">
    <property type="term" value="C:mitochondrial inner membrane"/>
    <property type="evidence" value="ECO:0007669"/>
    <property type="project" value="UniProtKB-SubCell"/>
</dbReference>
<comment type="similarity">
    <text evidence="2">Belongs to the complex I NDUFB4 subunit family.</text>
</comment>
<evidence type="ECO:0000256" key="3">
    <source>
        <dbReference type="ARBA" id="ARBA00018681"/>
    </source>
</evidence>
<dbReference type="InterPro" id="IPR009866">
    <property type="entry name" value="NADH_UbQ_OxRdtase_NDUFB4_su"/>
</dbReference>
<keyword evidence="4" id="KW-0813">Transport</keyword>
<dbReference type="AlphaFoldDB" id="A0A6J1S4N5"/>
<keyword evidence="11 14" id="KW-0472">Membrane</keyword>
<evidence type="ECO:0000256" key="4">
    <source>
        <dbReference type="ARBA" id="ARBA00022448"/>
    </source>
</evidence>
<keyword evidence="10" id="KW-0496">Mitochondrion</keyword>
<dbReference type="GeneID" id="113204609"/>
<keyword evidence="15" id="KW-1185">Reference proteome</keyword>
<keyword evidence="9 14" id="KW-1133">Transmembrane helix</keyword>
<reference evidence="16" key="1">
    <citation type="submission" date="2025-08" db="UniProtKB">
        <authorList>
            <consortium name="RefSeq"/>
        </authorList>
    </citation>
    <scope>IDENTIFICATION</scope>
    <source>
        <tissue evidence="16">Whole organism</tissue>
    </source>
</reference>
<keyword evidence="6 14" id="KW-0812">Transmembrane</keyword>
<proteinExistence type="inferred from homology"/>
<evidence type="ECO:0000256" key="13">
    <source>
        <dbReference type="ARBA" id="ARBA00030987"/>
    </source>
</evidence>
<evidence type="ECO:0000256" key="10">
    <source>
        <dbReference type="ARBA" id="ARBA00023128"/>
    </source>
</evidence>
<evidence type="ECO:0000256" key="6">
    <source>
        <dbReference type="ARBA" id="ARBA00022692"/>
    </source>
</evidence>
<comment type="subcellular location">
    <subcellularLocation>
        <location evidence="1">Mitochondrion inner membrane</location>
        <topology evidence="1">Single-pass membrane protein</topology>
    </subcellularLocation>
</comment>
<sequence>MIPKGTPTITLSNREIRAIQDKARQRQELREFLIKEKSNPFKTAAAMGTGYIMDPAFQRYEAAQSFMSEWTHGRPTLKSGMWFLGAVIAPIVGIGLWAHFTRKEFEGRCRRGEISYFDRNNKFV</sequence>
<evidence type="ECO:0000256" key="14">
    <source>
        <dbReference type="SAM" id="Phobius"/>
    </source>
</evidence>
<evidence type="ECO:0000256" key="8">
    <source>
        <dbReference type="ARBA" id="ARBA00022982"/>
    </source>
</evidence>
<dbReference type="Proteomes" id="UP000504606">
    <property type="component" value="Unplaced"/>
</dbReference>
<evidence type="ECO:0000256" key="9">
    <source>
        <dbReference type="ARBA" id="ARBA00022989"/>
    </source>
</evidence>
<evidence type="ECO:0000256" key="12">
    <source>
        <dbReference type="ARBA" id="ARBA00030212"/>
    </source>
</evidence>
<evidence type="ECO:0000256" key="2">
    <source>
        <dbReference type="ARBA" id="ARBA00007260"/>
    </source>
</evidence>
<feature type="transmembrane region" description="Helical" evidence="14">
    <location>
        <begin position="80"/>
        <end position="100"/>
    </location>
</feature>